<dbReference type="PANTHER" id="PTHR10870">
    <property type="entry name" value="CELL CYCLE CHECKPOINT PROTEIN RAD1"/>
    <property type="match status" value="1"/>
</dbReference>
<evidence type="ECO:0000256" key="1">
    <source>
        <dbReference type="ARBA" id="ARBA00004123"/>
    </source>
</evidence>
<evidence type="ECO:0000256" key="6">
    <source>
        <dbReference type="SAM" id="MobiDB-lite"/>
    </source>
</evidence>
<dbReference type="Proteomes" id="UP000322245">
    <property type="component" value="Unassembled WGS sequence"/>
</dbReference>
<comment type="subcellular location">
    <subcellularLocation>
        <location evidence="1">Nucleus</location>
    </subcellularLocation>
</comment>
<dbReference type="PANTHER" id="PTHR10870:SF0">
    <property type="entry name" value="CELL CYCLE CHECKPOINT PROTEIN RAD1"/>
    <property type="match status" value="1"/>
</dbReference>
<keyword evidence="5" id="KW-0539">Nucleus</keyword>
<feature type="compositionally biased region" description="Acidic residues" evidence="6">
    <location>
        <begin position="228"/>
        <end position="245"/>
    </location>
</feature>
<dbReference type="AlphaFoldDB" id="A0A5D3AS75"/>
<proteinExistence type="inferred from homology"/>
<keyword evidence="4" id="KW-0234">DNA repair</keyword>
<dbReference type="GO" id="GO:0000077">
    <property type="term" value="P:DNA damage checkpoint signaling"/>
    <property type="evidence" value="ECO:0007669"/>
    <property type="project" value="InterPro"/>
</dbReference>
<protein>
    <recommendedName>
        <fullName evidence="9">Proliferating cell nuclear antigen</fullName>
    </recommendedName>
</protein>
<keyword evidence="8" id="KW-1185">Reference proteome</keyword>
<organism evidence="7 8">
    <name type="scientific">Cryptococcus floricola</name>
    <dbReference type="NCBI Taxonomy" id="2591691"/>
    <lineage>
        <taxon>Eukaryota</taxon>
        <taxon>Fungi</taxon>
        <taxon>Dikarya</taxon>
        <taxon>Basidiomycota</taxon>
        <taxon>Agaricomycotina</taxon>
        <taxon>Tremellomycetes</taxon>
        <taxon>Tremellales</taxon>
        <taxon>Cryptococcaceae</taxon>
        <taxon>Cryptococcus</taxon>
    </lineage>
</organism>
<sequence length="356" mass="39863">MSAPRDDRNDGRPVFVAETEDVREFARLLRGVGLKHNAIMEVQESMMIVTVEDSRTLCALSYIPTSIFSTWTFHQPTDDPPMFEFSLDAMLQCLNIFGNAGSSGKDFSIKAKKRWAGEGDGLNLGGEEREDDRRFTRDKRGMTGMRMEWMGPGYELTLLLQDEHKGPTTTCSLRTLEPEEILNPPFHLEDLNLNMIMQSESFRNALLDLPPSSNRITITAKPPYNGQDSEDDDDRAADADADESDANARRTRKVRQEQGQFIIKAEGDLGTVELEHPNDRDIMQSFACVEGGMTFSYHSVHFAHLAKALQGSIKICLQIDDEGVLNAQIMVAEGDDIGGHRGLLEYKLQALEDEAE</sequence>
<name>A0A5D3AS75_9TREE</name>
<comment type="similarity">
    <text evidence="2">Belongs to the rad1 family.</text>
</comment>
<evidence type="ECO:0000256" key="5">
    <source>
        <dbReference type="ARBA" id="ARBA00023242"/>
    </source>
</evidence>
<gene>
    <name evidence="7" type="ORF">B9479_005023</name>
</gene>
<evidence type="ECO:0000313" key="8">
    <source>
        <dbReference type="Proteomes" id="UP000322245"/>
    </source>
</evidence>
<feature type="region of interest" description="Disordered" evidence="6">
    <location>
        <begin position="214"/>
        <end position="253"/>
    </location>
</feature>
<dbReference type="Pfam" id="PF02144">
    <property type="entry name" value="Rad1"/>
    <property type="match status" value="1"/>
</dbReference>
<evidence type="ECO:0000256" key="2">
    <source>
        <dbReference type="ARBA" id="ARBA00010991"/>
    </source>
</evidence>
<evidence type="ECO:0000256" key="3">
    <source>
        <dbReference type="ARBA" id="ARBA00022763"/>
    </source>
</evidence>
<evidence type="ECO:0000313" key="7">
    <source>
        <dbReference type="EMBL" id="TYJ54357.1"/>
    </source>
</evidence>
<dbReference type="GO" id="GO:0006281">
    <property type="term" value="P:DNA repair"/>
    <property type="evidence" value="ECO:0007669"/>
    <property type="project" value="UniProtKB-KW"/>
</dbReference>
<reference evidence="7 8" key="1">
    <citation type="submission" date="2017-05" db="EMBL/GenBank/DDBJ databases">
        <title>The Genome Sequence of Tsuchiyaea wingfieldii DSM 27421.</title>
        <authorList>
            <person name="Cuomo C."/>
            <person name="Passer A."/>
            <person name="Billmyre B."/>
            <person name="Heitman J."/>
        </authorList>
    </citation>
    <scope>NUCLEOTIDE SEQUENCE [LARGE SCALE GENOMIC DNA]</scope>
    <source>
        <strain evidence="7 8">DSM 27421</strain>
    </source>
</reference>
<evidence type="ECO:0000256" key="4">
    <source>
        <dbReference type="ARBA" id="ARBA00023204"/>
    </source>
</evidence>
<dbReference type="PRINTS" id="PR01245">
    <property type="entry name" value="RAD1REC1"/>
</dbReference>
<dbReference type="GO" id="GO:0030896">
    <property type="term" value="C:checkpoint clamp complex"/>
    <property type="evidence" value="ECO:0007669"/>
    <property type="project" value="TreeGrafter"/>
</dbReference>
<comment type="caution">
    <text evidence="7">The sequence shown here is derived from an EMBL/GenBank/DDBJ whole genome shotgun (WGS) entry which is preliminary data.</text>
</comment>
<evidence type="ECO:0008006" key="9">
    <source>
        <dbReference type="Google" id="ProtNLM"/>
    </source>
</evidence>
<accession>A0A5D3AS75</accession>
<dbReference type="InterPro" id="IPR003021">
    <property type="entry name" value="Rad1_Rec1_Rad17"/>
</dbReference>
<dbReference type="EMBL" id="NIDF01000063">
    <property type="protein sequence ID" value="TYJ54357.1"/>
    <property type="molecule type" value="Genomic_DNA"/>
</dbReference>
<dbReference type="Gene3D" id="3.70.10.10">
    <property type="match status" value="1"/>
</dbReference>
<keyword evidence="3" id="KW-0227">DNA damage</keyword>